<evidence type="ECO:0000313" key="3">
    <source>
        <dbReference type="EMBL" id="TVW80955.1"/>
    </source>
</evidence>
<feature type="non-terminal residue" evidence="3">
    <location>
        <position position="1"/>
    </location>
</feature>
<dbReference type="Pfam" id="PF00120">
    <property type="entry name" value="Gln-synt_C"/>
    <property type="match status" value="1"/>
</dbReference>
<comment type="similarity">
    <text evidence="1">Belongs to the glutamine synthetase family.</text>
</comment>
<proteinExistence type="inferred from homology"/>
<dbReference type="AlphaFoldDB" id="A0A558ZUB2"/>
<dbReference type="InterPro" id="IPR014746">
    <property type="entry name" value="Gln_synth/guanido_kin_cat_dom"/>
</dbReference>
<feature type="domain" description="GS catalytic" evidence="2">
    <location>
        <begin position="1"/>
        <end position="37"/>
    </location>
</feature>
<evidence type="ECO:0000259" key="2">
    <source>
        <dbReference type="Pfam" id="PF00120"/>
    </source>
</evidence>
<comment type="caution">
    <text evidence="3">The sequence shown here is derived from an EMBL/GenBank/DDBJ whole genome shotgun (WGS) entry which is preliminary data.</text>
</comment>
<dbReference type="GO" id="GO:0004356">
    <property type="term" value="F:glutamine synthetase activity"/>
    <property type="evidence" value="ECO:0007669"/>
    <property type="project" value="InterPro"/>
</dbReference>
<dbReference type="SUPFAM" id="SSF55931">
    <property type="entry name" value="Glutamine synthetase/guanido kinase"/>
    <property type="match status" value="1"/>
</dbReference>
<accession>A0A558ZUB2</accession>
<dbReference type="EMBL" id="VMWH01000293">
    <property type="protein sequence ID" value="TVW80955.1"/>
    <property type="molecule type" value="Genomic_DNA"/>
</dbReference>
<evidence type="ECO:0000313" key="4">
    <source>
        <dbReference type="Proteomes" id="UP000320896"/>
    </source>
</evidence>
<reference evidence="3 4" key="1">
    <citation type="submission" date="2019-07" db="EMBL/GenBank/DDBJ databases">
        <authorList>
            <person name="Mohale T."/>
        </authorList>
    </citation>
    <scope>NUCLEOTIDE SEQUENCE [LARGE SCALE GENOMIC DNA]</scope>
    <source>
        <strain evidence="3 4">NTPn 126</strain>
    </source>
</reference>
<dbReference type="Proteomes" id="UP000320896">
    <property type="component" value="Unassembled WGS sequence"/>
</dbReference>
<sequence length="41" mass="4869">VVRAALGEHIYTSFLEAKRIEWASYATFVSQWEIDNYLDLY</sequence>
<gene>
    <name evidence="3" type="ORF">AZJ70_11780</name>
</gene>
<evidence type="ECO:0000256" key="1">
    <source>
        <dbReference type="RuleBase" id="RU000384"/>
    </source>
</evidence>
<dbReference type="Gene3D" id="3.30.590.10">
    <property type="entry name" value="Glutamine synthetase/guanido kinase, catalytic domain"/>
    <property type="match status" value="1"/>
</dbReference>
<name>A0A558ZUB2_STREE</name>
<protein>
    <recommendedName>
        <fullName evidence="2">GS catalytic domain-containing protein</fullName>
    </recommendedName>
</protein>
<organism evidence="3 4">
    <name type="scientific">Streptococcus pneumoniae</name>
    <dbReference type="NCBI Taxonomy" id="1313"/>
    <lineage>
        <taxon>Bacteria</taxon>
        <taxon>Bacillati</taxon>
        <taxon>Bacillota</taxon>
        <taxon>Bacilli</taxon>
        <taxon>Lactobacillales</taxon>
        <taxon>Streptococcaceae</taxon>
        <taxon>Streptococcus</taxon>
    </lineage>
</organism>
<dbReference type="InterPro" id="IPR008146">
    <property type="entry name" value="Gln_synth_cat_dom"/>
</dbReference>